<reference evidence="2" key="2">
    <citation type="journal article" date="2023" name="Plants (Basel)">
        <title>Annotation of the Turnera subulata (Passifloraceae) Draft Genome Reveals the S-Locus Evolved after the Divergence of Turneroideae from Passifloroideae in a Stepwise Manner.</title>
        <authorList>
            <person name="Henning P.M."/>
            <person name="Roalson E.H."/>
            <person name="Mir W."/>
            <person name="McCubbin A.G."/>
            <person name="Shore J.S."/>
        </authorList>
    </citation>
    <scope>NUCLEOTIDE SEQUENCE</scope>
    <source>
        <strain evidence="2">F60SS</strain>
    </source>
</reference>
<evidence type="ECO:0008006" key="4">
    <source>
        <dbReference type="Google" id="ProtNLM"/>
    </source>
</evidence>
<sequence length="432" mass="47051">MVQPWSPEFRAAKEAIEKATVWVRFMDIPLDWYHSKVLMGLGDMVGRAIKIDERTTSTDRGKFAKVAVVVDLTKPLKGVITVEDEIFKVVYEGVPELCFLCGKADHLQDICPEKNGEAVVSKEVPAQRGQGVIRPESTTPVTGQSGPSPPTSVRQPVVGEWMVVPPRSRRQPKRFPPTTHPGNFHNQSANATPNQFSPLVNPFSYTDQASTSTTPPQAQLNLSDLVFHAQTKKATKQQAQTIKATQKKKYVAQKAQSATLRPPLTDLTNTASQAKPSSDTHPIGPNPNTARPARQGASPRPSPAINKTHSVTTPKHIAITHTEADHTRIVAEELPHPKDASLVSNPIQPLDTPRTPLNPKTGPPISTKPPDIPKLMDQSSISESLVQEPRAVLLTNTMGPVEHMDMDVGSELLQADVDMQMADALEEGTVVT</sequence>
<dbReference type="EMBL" id="JAKUCV010006904">
    <property type="protein sequence ID" value="KAJ4825441.1"/>
    <property type="molecule type" value="Genomic_DNA"/>
</dbReference>
<feature type="compositionally biased region" description="Polar residues" evidence="1">
    <location>
        <begin position="180"/>
        <end position="217"/>
    </location>
</feature>
<dbReference type="PANTHER" id="PTHR31286:SF99">
    <property type="entry name" value="DUF4283 DOMAIN-CONTAINING PROTEIN"/>
    <property type="match status" value="1"/>
</dbReference>
<feature type="region of interest" description="Disordered" evidence="1">
    <location>
        <begin position="126"/>
        <end position="217"/>
    </location>
</feature>
<keyword evidence="3" id="KW-1185">Reference proteome</keyword>
<organism evidence="2 3">
    <name type="scientific">Turnera subulata</name>
    <dbReference type="NCBI Taxonomy" id="218843"/>
    <lineage>
        <taxon>Eukaryota</taxon>
        <taxon>Viridiplantae</taxon>
        <taxon>Streptophyta</taxon>
        <taxon>Embryophyta</taxon>
        <taxon>Tracheophyta</taxon>
        <taxon>Spermatophyta</taxon>
        <taxon>Magnoliopsida</taxon>
        <taxon>eudicotyledons</taxon>
        <taxon>Gunneridae</taxon>
        <taxon>Pentapetalae</taxon>
        <taxon>rosids</taxon>
        <taxon>fabids</taxon>
        <taxon>Malpighiales</taxon>
        <taxon>Passifloraceae</taxon>
        <taxon>Turnera</taxon>
    </lineage>
</organism>
<dbReference type="AlphaFoldDB" id="A0A9Q0F801"/>
<feature type="compositionally biased region" description="Polar residues" evidence="1">
    <location>
        <begin position="266"/>
        <end position="280"/>
    </location>
</feature>
<feature type="region of interest" description="Disordered" evidence="1">
    <location>
        <begin position="253"/>
        <end position="311"/>
    </location>
</feature>
<feature type="region of interest" description="Disordered" evidence="1">
    <location>
        <begin position="339"/>
        <end position="372"/>
    </location>
</feature>
<dbReference type="OrthoDB" id="966987at2759"/>
<evidence type="ECO:0000313" key="3">
    <source>
        <dbReference type="Proteomes" id="UP001141552"/>
    </source>
</evidence>
<dbReference type="InterPro" id="IPR040256">
    <property type="entry name" value="At4g02000-like"/>
</dbReference>
<gene>
    <name evidence="2" type="ORF">Tsubulata_010598</name>
</gene>
<comment type="caution">
    <text evidence="2">The sequence shown here is derived from an EMBL/GenBank/DDBJ whole genome shotgun (WGS) entry which is preliminary data.</text>
</comment>
<name>A0A9Q0F801_9ROSI</name>
<proteinExistence type="predicted"/>
<reference evidence="2" key="1">
    <citation type="submission" date="2022-02" db="EMBL/GenBank/DDBJ databases">
        <authorList>
            <person name="Henning P.M."/>
            <person name="McCubbin A.G."/>
            <person name="Shore J.S."/>
        </authorList>
    </citation>
    <scope>NUCLEOTIDE SEQUENCE</scope>
    <source>
        <strain evidence="2">F60SS</strain>
        <tissue evidence="2">Leaves</tissue>
    </source>
</reference>
<protein>
    <recommendedName>
        <fullName evidence="4">CCHC-type domain-containing protein</fullName>
    </recommendedName>
</protein>
<evidence type="ECO:0000256" key="1">
    <source>
        <dbReference type="SAM" id="MobiDB-lite"/>
    </source>
</evidence>
<feature type="compositionally biased region" description="Polar residues" evidence="1">
    <location>
        <begin position="136"/>
        <end position="154"/>
    </location>
</feature>
<evidence type="ECO:0000313" key="2">
    <source>
        <dbReference type="EMBL" id="KAJ4825441.1"/>
    </source>
</evidence>
<dbReference type="PANTHER" id="PTHR31286">
    <property type="entry name" value="GLYCINE-RICH CELL WALL STRUCTURAL PROTEIN 1.8-LIKE"/>
    <property type="match status" value="1"/>
</dbReference>
<accession>A0A9Q0F801</accession>
<dbReference type="Proteomes" id="UP001141552">
    <property type="component" value="Unassembled WGS sequence"/>
</dbReference>